<accession>A0A8S5PKU1</accession>
<proteinExistence type="predicted"/>
<reference evidence="1" key="1">
    <citation type="journal article" date="2021" name="Proc. Natl. Acad. Sci. U.S.A.">
        <title>A Catalog of Tens of Thousands of Viruses from Human Metagenomes Reveals Hidden Associations with Chronic Diseases.</title>
        <authorList>
            <person name="Tisza M.J."/>
            <person name="Buck C.B."/>
        </authorList>
    </citation>
    <scope>NUCLEOTIDE SEQUENCE</scope>
    <source>
        <strain evidence="1">CtXBp18</strain>
    </source>
</reference>
<sequence>MIGRLPKSLAVNGREYAIRTDYRAVLAIFQAFADPELSDREKCAVCLKCLYKDVSAIPKEDIQQAIEAAYDFIGGGREHEDDGRGAKLLDWEQDEALIFSAVNKAAGCEVRALPYCHWWTFLGYFNEIGEGLLSAVISIRGKRAKGKRLDKWEKEFYREHKGMIDIKRRLSAEETAAEQADAEFIKQLTGR</sequence>
<dbReference type="Pfam" id="PF06854">
    <property type="entry name" value="Phage_Gp15"/>
    <property type="match status" value="1"/>
</dbReference>
<dbReference type="InterPro" id="IPR009660">
    <property type="entry name" value="Phage_A500_Gp15"/>
</dbReference>
<protein>
    <recommendedName>
        <fullName evidence="2">Bacteriophage Gp15 protein</fullName>
    </recommendedName>
</protein>
<name>A0A8S5PKU1_9CAUD</name>
<evidence type="ECO:0008006" key="2">
    <source>
        <dbReference type="Google" id="ProtNLM"/>
    </source>
</evidence>
<organism evidence="1">
    <name type="scientific">Siphoviridae sp. ctXBp18</name>
    <dbReference type="NCBI Taxonomy" id="2825541"/>
    <lineage>
        <taxon>Viruses</taxon>
        <taxon>Duplodnaviria</taxon>
        <taxon>Heunggongvirae</taxon>
        <taxon>Uroviricota</taxon>
        <taxon>Caudoviricetes</taxon>
    </lineage>
</organism>
<evidence type="ECO:0000313" key="1">
    <source>
        <dbReference type="EMBL" id="DAE06796.1"/>
    </source>
</evidence>
<dbReference type="EMBL" id="BK015442">
    <property type="protein sequence ID" value="DAE06796.1"/>
    <property type="molecule type" value="Genomic_DNA"/>
</dbReference>